<keyword evidence="5" id="KW-0067">ATP-binding</keyword>
<dbReference type="AlphaFoldDB" id="A0A6N7W992"/>
<name>A0A6N7W992_9ACTO</name>
<dbReference type="GO" id="GO:0016301">
    <property type="term" value="F:kinase activity"/>
    <property type="evidence" value="ECO:0007669"/>
    <property type="project" value="UniProtKB-KW"/>
</dbReference>
<reference evidence="6 7" key="1">
    <citation type="submission" date="2019-08" db="EMBL/GenBank/DDBJ databases">
        <title>In-depth cultivation of the pig gut microbiome towards novel bacterial diversity and tailored functional studies.</title>
        <authorList>
            <person name="Wylensek D."/>
            <person name="Hitch T.C.A."/>
            <person name="Clavel T."/>
        </authorList>
    </citation>
    <scope>NUCLEOTIDE SEQUENCE [LARGE SCALE GENOMIC DNA]</scope>
    <source>
        <strain evidence="6 7">WB03_NA08</strain>
    </source>
</reference>
<comment type="caution">
    <text evidence="6">The sequence shown here is derived from an EMBL/GenBank/DDBJ whole genome shotgun (WGS) entry which is preliminary data.</text>
</comment>
<dbReference type="InterPro" id="IPR036554">
    <property type="entry name" value="GHMP_kinase_C_sf"/>
</dbReference>
<dbReference type="InterPro" id="IPR020568">
    <property type="entry name" value="Ribosomal_Su5_D2-typ_SF"/>
</dbReference>
<dbReference type="RefSeq" id="WP_154545350.1">
    <property type="nucleotide sequence ID" value="NZ_VULO01000009.1"/>
</dbReference>
<evidence type="ECO:0000256" key="5">
    <source>
        <dbReference type="ARBA" id="ARBA00022840"/>
    </source>
</evidence>
<dbReference type="SUPFAM" id="SSF54211">
    <property type="entry name" value="Ribosomal protein S5 domain 2-like"/>
    <property type="match status" value="1"/>
</dbReference>
<dbReference type="Gene3D" id="3.30.230.10">
    <property type="match status" value="1"/>
</dbReference>
<dbReference type="PANTHER" id="PTHR20861">
    <property type="entry name" value="HOMOSERINE/4-DIPHOSPHOCYTIDYL-2-C-METHYL-D-ERYTHRITOL KINASE"/>
    <property type="match status" value="1"/>
</dbReference>
<evidence type="ECO:0000256" key="3">
    <source>
        <dbReference type="ARBA" id="ARBA00022741"/>
    </source>
</evidence>
<protein>
    <submittedName>
        <fullName evidence="6">Uncharacterized protein</fullName>
    </submittedName>
</protein>
<evidence type="ECO:0000313" key="7">
    <source>
        <dbReference type="Proteomes" id="UP000470875"/>
    </source>
</evidence>
<dbReference type="PANTHER" id="PTHR20861:SF1">
    <property type="entry name" value="HOMOSERINE KINASE"/>
    <property type="match status" value="1"/>
</dbReference>
<evidence type="ECO:0000256" key="1">
    <source>
        <dbReference type="ARBA" id="ARBA00022605"/>
    </source>
</evidence>
<evidence type="ECO:0000256" key="4">
    <source>
        <dbReference type="ARBA" id="ARBA00022777"/>
    </source>
</evidence>
<keyword evidence="1" id="KW-0028">Amino-acid biosynthesis</keyword>
<evidence type="ECO:0000256" key="2">
    <source>
        <dbReference type="ARBA" id="ARBA00022679"/>
    </source>
</evidence>
<keyword evidence="2" id="KW-0808">Transferase</keyword>
<sequence>MRLVNDEVTVRAPAIATGVGSPFGTVGLCLGLADTFTVRATTLAKVSDDAFTRGLFAGLESVGAPLFRPDITVGTRIPAERGLGEETSHVIAGLVAAQGMLGKPEDFDILGLADDLGVDPLAAATSLQGGALVGTLHLEPPTYIRPTLFIPDFSALSSRWTPEANEHVKADKVCRAMHTSALLGAVLAGAGDVHDLFEATEDVWALTNYATIVPASVALVEWLRESGFPATLAGKGTAVISLTPVSVAVTEAAKSAGWRVLSTSLDLRGTEIL</sequence>
<dbReference type="GO" id="GO:0005524">
    <property type="term" value="F:ATP binding"/>
    <property type="evidence" value="ECO:0007669"/>
    <property type="project" value="UniProtKB-KW"/>
</dbReference>
<gene>
    <name evidence="6" type="ORF">FYJ24_08070</name>
</gene>
<dbReference type="EMBL" id="VULO01000009">
    <property type="protein sequence ID" value="MSS84718.1"/>
    <property type="molecule type" value="Genomic_DNA"/>
</dbReference>
<accession>A0A6N7W992</accession>
<keyword evidence="7" id="KW-1185">Reference proteome</keyword>
<dbReference type="Proteomes" id="UP000470875">
    <property type="component" value="Unassembled WGS sequence"/>
</dbReference>
<proteinExistence type="predicted"/>
<dbReference type="InterPro" id="IPR014721">
    <property type="entry name" value="Ribsml_uS5_D2-typ_fold_subgr"/>
</dbReference>
<keyword evidence="3" id="KW-0547">Nucleotide-binding</keyword>
<dbReference type="Gene3D" id="3.30.70.890">
    <property type="entry name" value="GHMP kinase, C-terminal domain"/>
    <property type="match status" value="1"/>
</dbReference>
<organism evidence="6 7">
    <name type="scientific">Scrofimicrobium canadense</name>
    <dbReference type="NCBI Taxonomy" id="2652290"/>
    <lineage>
        <taxon>Bacteria</taxon>
        <taxon>Bacillati</taxon>
        <taxon>Actinomycetota</taxon>
        <taxon>Actinomycetes</taxon>
        <taxon>Actinomycetales</taxon>
        <taxon>Actinomycetaceae</taxon>
        <taxon>Scrofimicrobium</taxon>
    </lineage>
</organism>
<evidence type="ECO:0000313" key="6">
    <source>
        <dbReference type="EMBL" id="MSS84718.1"/>
    </source>
</evidence>
<dbReference type="GO" id="GO:0008652">
    <property type="term" value="P:amino acid biosynthetic process"/>
    <property type="evidence" value="ECO:0007669"/>
    <property type="project" value="UniProtKB-KW"/>
</dbReference>
<keyword evidence="4" id="KW-0418">Kinase</keyword>